<evidence type="ECO:0000259" key="11">
    <source>
        <dbReference type="PROSITE" id="PS50893"/>
    </source>
</evidence>
<protein>
    <submittedName>
        <fullName evidence="12">ABC transporter</fullName>
    </submittedName>
</protein>
<dbReference type="PROSITE" id="PS00211">
    <property type="entry name" value="ABC_TRANSPORTER_1"/>
    <property type="match status" value="1"/>
</dbReference>
<dbReference type="FunFam" id="3.40.50.300:FF:000134">
    <property type="entry name" value="Iron-enterobactin ABC transporter ATP-binding protein"/>
    <property type="match status" value="1"/>
</dbReference>
<evidence type="ECO:0000313" key="13">
    <source>
        <dbReference type="Proteomes" id="UP000007374"/>
    </source>
</evidence>
<dbReference type="Gene3D" id="3.40.50.300">
    <property type="entry name" value="P-loop containing nucleotide triphosphate hydrolases"/>
    <property type="match status" value="1"/>
</dbReference>
<keyword evidence="7" id="KW-0067">ATP-binding</keyword>
<evidence type="ECO:0000256" key="1">
    <source>
        <dbReference type="ARBA" id="ARBA00004202"/>
    </source>
</evidence>
<dbReference type="AlphaFoldDB" id="K2NZ76"/>
<dbReference type="GO" id="GO:0006826">
    <property type="term" value="P:iron ion transport"/>
    <property type="evidence" value="ECO:0007669"/>
    <property type="project" value="UniProtKB-KW"/>
</dbReference>
<keyword evidence="10" id="KW-0472">Membrane</keyword>
<dbReference type="InterPro" id="IPR027417">
    <property type="entry name" value="P-loop_NTPase"/>
</dbReference>
<dbReference type="EMBL" id="AMSI01000004">
    <property type="protein sequence ID" value="EKF43189.1"/>
    <property type="molecule type" value="Genomic_DNA"/>
</dbReference>
<evidence type="ECO:0000256" key="8">
    <source>
        <dbReference type="ARBA" id="ARBA00023004"/>
    </source>
</evidence>
<dbReference type="Pfam" id="PF00005">
    <property type="entry name" value="ABC_tran"/>
    <property type="match status" value="1"/>
</dbReference>
<evidence type="ECO:0000313" key="12">
    <source>
        <dbReference type="EMBL" id="EKF43189.1"/>
    </source>
</evidence>
<comment type="caution">
    <text evidence="12">The sequence shown here is derived from an EMBL/GenBank/DDBJ whole genome shotgun (WGS) entry which is preliminary data.</text>
</comment>
<evidence type="ECO:0000256" key="3">
    <source>
        <dbReference type="ARBA" id="ARBA00022448"/>
    </source>
</evidence>
<accession>K2NZ76</accession>
<dbReference type="PANTHER" id="PTHR42771">
    <property type="entry name" value="IRON(3+)-HYDROXAMATE IMPORT ATP-BINDING PROTEIN FHUC"/>
    <property type="match status" value="1"/>
</dbReference>
<dbReference type="InterPro" id="IPR017871">
    <property type="entry name" value="ABC_transporter-like_CS"/>
</dbReference>
<dbReference type="InterPro" id="IPR003593">
    <property type="entry name" value="AAA+_ATPase"/>
</dbReference>
<dbReference type="PROSITE" id="PS50893">
    <property type="entry name" value="ABC_TRANSPORTER_2"/>
    <property type="match status" value="1"/>
</dbReference>
<evidence type="ECO:0000256" key="2">
    <source>
        <dbReference type="ARBA" id="ARBA00005417"/>
    </source>
</evidence>
<keyword evidence="4" id="KW-1003">Cell membrane</keyword>
<dbReference type="STRING" id="721133.SAMN05216176_105223"/>
<dbReference type="GO" id="GO:0016887">
    <property type="term" value="F:ATP hydrolysis activity"/>
    <property type="evidence" value="ECO:0007669"/>
    <property type="project" value="InterPro"/>
</dbReference>
<dbReference type="eggNOG" id="COG1120">
    <property type="taxonomic scope" value="Bacteria"/>
</dbReference>
<name>K2NZ76_9HYPH</name>
<keyword evidence="9" id="KW-0406">Ion transport</keyword>
<dbReference type="PANTHER" id="PTHR42771:SF2">
    <property type="entry name" value="IRON(3+)-HYDROXAMATE IMPORT ATP-BINDING PROTEIN FHUC"/>
    <property type="match status" value="1"/>
</dbReference>
<keyword evidence="5" id="KW-0410">Iron transport</keyword>
<dbReference type="PATRIC" id="fig|1231190.3.peg.1599"/>
<comment type="similarity">
    <text evidence="2">Belongs to the ABC transporter superfamily.</text>
</comment>
<keyword evidence="8" id="KW-0408">Iron</keyword>
<evidence type="ECO:0000256" key="9">
    <source>
        <dbReference type="ARBA" id="ARBA00023065"/>
    </source>
</evidence>
<dbReference type="GO" id="GO:0005524">
    <property type="term" value="F:ATP binding"/>
    <property type="evidence" value="ECO:0007669"/>
    <property type="project" value="UniProtKB-KW"/>
</dbReference>
<dbReference type="SUPFAM" id="SSF52540">
    <property type="entry name" value="P-loop containing nucleoside triphosphate hydrolases"/>
    <property type="match status" value="1"/>
</dbReference>
<reference evidence="12 13" key="1">
    <citation type="journal article" date="2012" name="J. Bacteriol.">
        <title>Genome Sequence of Nitratireductor indicus Type Strain C115.</title>
        <authorList>
            <person name="Lai Q."/>
            <person name="Li G."/>
            <person name="Yu Z."/>
            <person name="Shao Z."/>
        </authorList>
    </citation>
    <scope>NUCLEOTIDE SEQUENCE [LARGE SCALE GENOMIC DNA]</scope>
    <source>
        <strain evidence="12 13">C115</strain>
    </source>
</reference>
<keyword evidence="6" id="KW-0547">Nucleotide-binding</keyword>
<proteinExistence type="inferred from homology"/>
<dbReference type="InterPro" id="IPR051535">
    <property type="entry name" value="Siderophore_ABC-ATPase"/>
</dbReference>
<dbReference type="SMART" id="SM00382">
    <property type="entry name" value="AAA"/>
    <property type="match status" value="1"/>
</dbReference>
<dbReference type="InterPro" id="IPR003439">
    <property type="entry name" value="ABC_transporter-like_ATP-bd"/>
</dbReference>
<evidence type="ECO:0000256" key="10">
    <source>
        <dbReference type="ARBA" id="ARBA00023136"/>
    </source>
</evidence>
<evidence type="ECO:0000256" key="4">
    <source>
        <dbReference type="ARBA" id="ARBA00022475"/>
    </source>
</evidence>
<sequence>MPLLTCNDLTVSYAPSAKPVVDGVSVQFADGRFTALVGPNGCGKSTLIKAIMGFLPASSGSVLLNDTPLHGIGRRELAKRVAYLPQENYCPDYITLGELVELGGYARYSLFGGPGERDRALFMDALATVGLEGMASKPVNALSGGQRQRAWIAMILAQDADTILLDEPVNHLDVHYQYAILALIRSLTQRGKTIVAVLHDLNLTSAFADEVVMMHDGKVVSHSDTRTTITADNVRRVFDFDADVFIRDERLVCLPRNRTDVVT</sequence>
<organism evidence="12 13">
    <name type="scientific">Nitratireductor indicus C115</name>
    <dbReference type="NCBI Taxonomy" id="1231190"/>
    <lineage>
        <taxon>Bacteria</taxon>
        <taxon>Pseudomonadati</taxon>
        <taxon>Pseudomonadota</taxon>
        <taxon>Alphaproteobacteria</taxon>
        <taxon>Hyphomicrobiales</taxon>
        <taxon>Phyllobacteriaceae</taxon>
        <taxon>Nitratireductor</taxon>
    </lineage>
</organism>
<gene>
    <name evidence="12" type="ORF">NA8A_07629</name>
</gene>
<dbReference type="CDD" id="cd03214">
    <property type="entry name" value="ABC_Iron-Siderophores_B12_Hemin"/>
    <property type="match status" value="1"/>
</dbReference>
<evidence type="ECO:0000256" key="7">
    <source>
        <dbReference type="ARBA" id="ARBA00022840"/>
    </source>
</evidence>
<keyword evidence="13" id="KW-1185">Reference proteome</keyword>
<evidence type="ECO:0000256" key="5">
    <source>
        <dbReference type="ARBA" id="ARBA00022496"/>
    </source>
</evidence>
<comment type="subcellular location">
    <subcellularLocation>
        <location evidence="1">Cell membrane</location>
        <topology evidence="1">Peripheral membrane protein</topology>
    </subcellularLocation>
</comment>
<keyword evidence="3" id="KW-0813">Transport</keyword>
<feature type="domain" description="ABC transporter" evidence="11">
    <location>
        <begin position="4"/>
        <end position="241"/>
    </location>
</feature>
<dbReference type="GO" id="GO:0005886">
    <property type="term" value="C:plasma membrane"/>
    <property type="evidence" value="ECO:0007669"/>
    <property type="project" value="UniProtKB-SubCell"/>
</dbReference>
<evidence type="ECO:0000256" key="6">
    <source>
        <dbReference type="ARBA" id="ARBA00022741"/>
    </source>
</evidence>
<dbReference type="Proteomes" id="UP000007374">
    <property type="component" value="Unassembled WGS sequence"/>
</dbReference>